<organism evidence="1 2">
    <name type="scientific">Tulasnella calospora MUT 4182</name>
    <dbReference type="NCBI Taxonomy" id="1051891"/>
    <lineage>
        <taxon>Eukaryota</taxon>
        <taxon>Fungi</taxon>
        <taxon>Dikarya</taxon>
        <taxon>Basidiomycota</taxon>
        <taxon>Agaricomycotina</taxon>
        <taxon>Agaricomycetes</taxon>
        <taxon>Cantharellales</taxon>
        <taxon>Tulasnellaceae</taxon>
        <taxon>Tulasnella</taxon>
    </lineage>
</organism>
<dbReference type="HOGENOM" id="CLU_3144036_0_0_1"/>
<name>A0A0C3QSS6_9AGAM</name>
<protein>
    <submittedName>
        <fullName evidence="1">Uncharacterized protein</fullName>
    </submittedName>
</protein>
<keyword evidence="2" id="KW-1185">Reference proteome</keyword>
<dbReference type="AlphaFoldDB" id="A0A0C3QSS6"/>
<dbReference type="Proteomes" id="UP000054248">
    <property type="component" value="Unassembled WGS sequence"/>
</dbReference>
<accession>A0A0C3QSS6</accession>
<reference evidence="2" key="2">
    <citation type="submission" date="2015-01" db="EMBL/GenBank/DDBJ databases">
        <title>Evolutionary Origins and Diversification of the Mycorrhizal Mutualists.</title>
        <authorList>
            <consortium name="DOE Joint Genome Institute"/>
            <consortium name="Mycorrhizal Genomics Consortium"/>
            <person name="Kohler A."/>
            <person name="Kuo A."/>
            <person name="Nagy L.G."/>
            <person name="Floudas D."/>
            <person name="Copeland A."/>
            <person name="Barry K.W."/>
            <person name="Cichocki N."/>
            <person name="Veneault-Fourrey C."/>
            <person name="LaButti K."/>
            <person name="Lindquist E.A."/>
            <person name="Lipzen A."/>
            <person name="Lundell T."/>
            <person name="Morin E."/>
            <person name="Murat C."/>
            <person name="Riley R."/>
            <person name="Ohm R."/>
            <person name="Sun H."/>
            <person name="Tunlid A."/>
            <person name="Henrissat B."/>
            <person name="Grigoriev I.V."/>
            <person name="Hibbett D.S."/>
            <person name="Martin F."/>
        </authorList>
    </citation>
    <scope>NUCLEOTIDE SEQUENCE [LARGE SCALE GENOMIC DNA]</scope>
    <source>
        <strain evidence="2">MUT 4182</strain>
    </source>
</reference>
<evidence type="ECO:0000313" key="1">
    <source>
        <dbReference type="EMBL" id="KIO32096.1"/>
    </source>
</evidence>
<gene>
    <name evidence="1" type="ORF">M407DRAFT_241551</name>
</gene>
<sequence length="49" mass="5191">MGGKWRGLCAVLRQRVIGPSVLSLDSELGVAILLNLTKKVNEGDITTPA</sequence>
<proteinExistence type="predicted"/>
<reference evidence="1 2" key="1">
    <citation type="submission" date="2014-04" db="EMBL/GenBank/DDBJ databases">
        <authorList>
            <consortium name="DOE Joint Genome Institute"/>
            <person name="Kuo A."/>
            <person name="Girlanda M."/>
            <person name="Perotto S."/>
            <person name="Kohler A."/>
            <person name="Nagy L.G."/>
            <person name="Floudas D."/>
            <person name="Copeland A."/>
            <person name="Barry K.W."/>
            <person name="Cichocki N."/>
            <person name="Veneault-Fourrey C."/>
            <person name="LaButti K."/>
            <person name="Lindquist E.A."/>
            <person name="Lipzen A."/>
            <person name="Lundell T."/>
            <person name="Morin E."/>
            <person name="Murat C."/>
            <person name="Sun H."/>
            <person name="Tunlid A."/>
            <person name="Henrissat B."/>
            <person name="Grigoriev I.V."/>
            <person name="Hibbett D.S."/>
            <person name="Martin F."/>
            <person name="Nordberg H.P."/>
            <person name="Cantor M.N."/>
            <person name="Hua S.X."/>
        </authorList>
    </citation>
    <scope>NUCLEOTIDE SEQUENCE [LARGE SCALE GENOMIC DNA]</scope>
    <source>
        <strain evidence="1 2">MUT 4182</strain>
    </source>
</reference>
<evidence type="ECO:0000313" key="2">
    <source>
        <dbReference type="Proteomes" id="UP000054248"/>
    </source>
</evidence>
<dbReference type="EMBL" id="KN822957">
    <property type="protein sequence ID" value="KIO32096.1"/>
    <property type="molecule type" value="Genomic_DNA"/>
</dbReference>